<dbReference type="Pfam" id="PF20246">
    <property type="entry name" value="DUF6601"/>
    <property type="match status" value="1"/>
</dbReference>
<evidence type="ECO:0000313" key="1">
    <source>
        <dbReference type="EMBL" id="KAJ5494673.1"/>
    </source>
</evidence>
<evidence type="ECO:0000313" key="2">
    <source>
        <dbReference type="Proteomes" id="UP001149954"/>
    </source>
</evidence>
<dbReference type="InterPro" id="IPR046536">
    <property type="entry name" value="DUF6601"/>
</dbReference>
<protein>
    <submittedName>
        <fullName evidence="1">Uncharacterized protein</fullName>
    </submittedName>
</protein>
<dbReference type="Proteomes" id="UP001149954">
    <property type="component" value="Unassembled WGS sequence"/>
</dbReference>
<dbReference type="AlphaFoldDB" id="A0A9W9XKI5"/>
<reference evidence="1" key="2">
    <citation type="journal article" date="2023" name="IMA Fungus">
        <title>Comparative genomic study of the Penicillium genus elucidates a diverse pangenome and 15 lateral gene transfer events.</title>
        <authorList>
            <person name="Petersen C."/>
            <person name="Sorensen T."/>
            <person name="Nielsen M.R."/>
            <person name="Sondergaard T.E."/>
            <person name="Sorensen J.L."/>
            <person name="Fitzpatrick D.A."/>
            <person name="Frisvad J.C."/>
            <person name="Nielsen K.L."/>
        </authorList>
    </citation>
    <scope>NUCLEOTIDE SEQUENCE</scope>
    <source>
        <strain evidence="1">IBT 29495</strain>
    </source>
</reference>
<proteinExistence type="predicted"/>
<dbReference type="OrthoDB" id="5086500at2759"/>
<organism evidence="1 2">
    <name type="scientific">Penicillium fimorum</name>
    <dbReference type="NCBI Taxonomy" id="1882269"/>
    <lineage>
        <taxon>Eukaryota</taxon>
        <taxon>Fungi</taxon>
        <taxon>Dikarya</taxon>
        <taxon>Ascomycota</taxon>
        <taxon>Pezizomycotina</taxon>
        <taxon>Eurotiomycetes</taxon>
        <taxon>Eurotiomycetidae</taxon>
        <taxon>Eurotiales</taxon>
        <taxon>Aspergillaceae</taxon>
        <taxon>Penicillium</taxon>
    </lineage>
</organism>
<sequence>MASSQRPSPISKLIFPLHEQQPQLIDDETLRHHLEAQLLPVNGLIYPGIPDTSNVKALTSMELETPVLDELNDYLHFIAPRDYRRVHSLHEHLIRKRQIVVTENPGLHLIWHYDTIFIKPIPPFLLNFMMWRRFLLPPVGSADDSTQQSSYPICALQSPCKSALGFLRTYELLIRHPSDFNIAQTMNLIPQNISYFEFRAFIGPFHSLPNAAVAKRYFFGQMRLTRLNWAVRLLQPRMG</sequence>
<dbReference type="PANTHER" id="PTHR34414:SF1">
    <property type="entry name" value="SUBTILISIN-LIKE SERINE PROTEASE"/>
    <property type="match status" value="1"/>
</dbReference>
<dbReference type="EMBL" id="JAPWDS010000006">
    <property type="protein sequence ID" value="KAJ5494673.1"/>
    <property type="molecule type" value="Genomic_DNA"/>
</dbReference>
<gene>
    <name evidence="1" type="ORF">N7463_010760</name>
</gene>
<dbReference type="PANTHER" id="PTHR34414">
    <property type="entry name" value="HET DOMAIN-CONTAINING PROTEIN-RELATED"/>
    <property type="match status" value="1"/>
</dbReference>
<reference evidence="1" key="1">
    <citation type="submission" date="2022-12" db="EMBL/GenBank/DDBJ databases">
        <authorList>
            <person name="Petersen C."/>
        </authorList>
    </citation>
    <scope>NUCLEOTIDE SEQUENCE</scope>
    <source>
        <strain evidence="1">IBT 29495</strain>
    </source>
</reference>
<comment type="caution">
    <text evidence="1">The sequence shown here is derived from an EMBL/GenBank/DDBJ whole genome shotgun (WGS) entry which is preliminary data.</text>
</comment>
<name>A0A9W9XKI5_9EURO</name>
<accession>A0A9W9XKI5</accession>
<keyword evidence="2" id="KW-1185">Reference proteome</keyword>